<dbReference type="Gene3D" id="2.60.40.1080">
    <property type="match status" value="1"/>
</dbReference>
<dbReference type="PANTHER" id="PTHR30344:SF1">
    <property type="entry name" value="6-PHOSPHOGLUCONOLACTONASE"/>
    <property type="match status" value="1"/>
</dbReference>
<dbReference type="Pfam" id="PF10282">
    <property type="entry name" value="Lactonase"/>
    <property type="match status" value="1"/>
</dbReference>
<dbReference type="InterPro" id="IPR019405">
    <property type="entry name" value="Lactonase_7-beta_prop"/>
</dbReference>
<evidence type="ECO:0000313" key="4">
    <source>
        <dbReference type="EMBL" id="CAG9166338.1"/>
    </source>
</evidence>
<dbReference type="Gene3D" id="2.130.10.10">
    <property type="entry name" value="YVTN repeat-like/Quinoprotein amine dehydrogenase"/>
    <property type="match status" value="2"/>
</dbReference>
<dbReference type="SUPFAM" id="SSF51004">
    <property type="entry name" value="C-terminal (heme d1) domain of cytochrome cd1-nitrite reductase"/>
    <property type="match status" value="1"/>
</dbReference>
<feature type="region of interest" description="Disordered" evidence="3">
    <location>
        <begin position="11"/>
        <end position="33"/>
    </location>
</feature>
<dbReference type="SUPFAM" id="SSF82171">
    <property type="entry name" value="DPP6 N-terminal domain-like"/>
    <property type="match status" value="1"/>
</dbReference>
<dbReference type="InterPro" id="IPR011048">
    <property type="entry name" value="Haem_d1_sf"/>
</dbReference>
<organism evidence="4 5">
    <name type="scientific">Cupriavidus respiraculi</name>
    <dbReference type="NCBI Taxonomy" id="195930"/>
    <lineage>
        <taxon>Bacteria</taxon>
        <taxon>Pseudomonadati</taxon>
        <taxon>Pseudomonadota</taxon>
        <taxon>Betaproteobacteria</taxon>
        <taxon>Burkholderiales</taxon>
        <taxon>Burkholderiaceae</taxon>
        <taxon>Cupriavidus</taxon>
    </lineage>
</organism>
<dbReference type="Proteomes" id="UP000721236">
    <property type="component" value="Unassembled WGS sequence"/>
</dbReference>
<feature type="compositionally biased region" description="Pro residues" evidence="3">
    <location>
        <begin position="20"/>
        <end position="32"/>
    </location>
</feature>
<dbReference type="InterPro" id="IPR015943">
    <property type="entry name" value="WD40/YVTN_repeat-like_dom_sf"/>
</dbReference>
<proteinExistence type="inferred from homology"/>
<reference evidence="4 5" key="1">
    <citation type="submission" date="2021-08" db="EMBL/GenBank/DDBJ databases">
        <authorList>
            <person name="Peeters C."/>
        </authorList>
    </citation>
    <scope>NUCLEOTIDE SEQUENCE [LARGE SCALE GENOMIC DNA]</scope>
    <source>
        <strain evidence="4 5">LMG 21510</strain>
    </source>
</reference>
<comment type="similarity">
    <text evidence="1">Belongs to the cycloisomerase 2 family.</text>
</comment>
<comment type="caution">
    <text evidence="4">The sequence shown here is derived from an EMBL/GenBank/DDBJ whole genome shotgun (WGS) entry which is preliminary data.</text>
</comment>
<evidence type="ECO:0000256" key="3">
    <source>
        <dbReference type="SAM" id="MobiDB-lite"/>
    </source>
</evidence>
<name>A0ABM8WGQ0_9BURK</name>
<dbReference type="InterPro" id="IPR050282">
    <property type="entry name" value="Cycloisomerase_2"/>
</dbReference>
<protein>
    <recommendedName>
        <fullName evidence="6">6-phosphogluconolactonase</fullName>
    </recommendedName>
</protein>
<sequence>MLAASLITACGGSEDAAPDQPAPPAQPAPPSAPAAHLIVDTGSAAPVAGGTLTLKAVVLGADGQELKGATFAWTSSDESVAIVIAASDKEPAASAVAPSGAYATVRTLAAGTADISATATLPDGSTVTSVARLNVSESPAKSYTLTLAPALLTISAGGAAQTVIATVRRSDGVDGVADLTQWSWSSDDTSFVVTMAAGGNSADVASPASATTAGAGTLTACATAPSGARLCANAALARSVAPPPTYTVGGAVSGLATGKSLMLSDSNGDVLAVSGNGAFTLPTARADATAYALSVSGHPAGQTCTVARGAGTIAAANVTNVAVECVQAQFVVLPDGSASGVYVYRVNPVSGALAPVPGSPFAVAGAIRDIAFSPSGATGYALTASAVVPYSLDPATGAMTALPAYAFPIADRYSIAANPLGNTLHVGGYGSVDFVGLKADGMPDRVVHSVVDPFASDPMTGIAVSADGLRSYAVGWMTGRILQIQFDPATAIVGFVDAVATPGGVPSRIALAPDGTRLYTANTMTNTVGTHTLNPASGTITGSQTSTTGSVPSDITLAPSGKFAYTYNQGSFNIRVYQLDAITGLPISSRSTRVGYRGERLAFDGTGKYLYAPALVGGIRGYAVSQTTGDLTELPGSPYTSGTGARALAIVQPRP</sequence>
<evidence type="ECO:0008006" key="6">
    <source>
        <dbReference type="Google" id="ProtNLM"/>
    </source>
</evidence>
<keyword evidence="2" id="KW-0119">Carbohydrate metabolism</keyword>
<gene>
    <name evidence="4" type="ORF">LMG21510_00346</name>
</gene>
<dbReference type="PANTHER" id="PTHR30344">
    <property type="entry name" value="6-PHOSPHOGLUCONOLACTONASE-RELATED"/>
    <property type="match status" value="1"/>
</dbReference>
<keyword evidence="5" id="KW-1185">Reference proteome</keyword>
<evidence type="ECO:0000256" key="2">
    <source>
        <dbReference type="ARBA" id="ARBA00022526"/>
    </source>
</evidence>
<accession>A0ABM8WGQ0</accession>
<dbReference type="EMBL" id="CAJZAH010000001">
    <property type="protein sequence ID" value="CAG9166338.1"/>
    <property type="molecule type" value="Genomic_DNA"/>
</dbReference>
<evidence type="ECO:0000313" key="5">
    <source>
        <dbReference type="Proteomes" id="UP000721236"/>
    </source>
</evidence>
<evidence type="ECO:0000256" key="1">
    <source>
        <dbReference type="ARBA" id="ARBA00005564"/>
    </source>
</evidence>
<keyword evidence="2" id="KW-0313">Glucose metabolism</keyword>